<organism evidence="2 3">
    <name type="scientific">Wallemia ichthyophaga</name>
    <dbReference type="NCBI Taxonomy" id="245174"/>
    <lineage>
        <taxon>Eukaryota</taxon>
        <taxon>Fungi</taxon>
        <taxon>Dikarya</taxon>
        <taxon>Basidiomycota</taxon>
        <taxon>Wallemiomycotina</taxon>
        <taxon>Wallemiomycetes</taxon>
        <taxon>Wallemiales</taxon>
        <taxon>Wallemiaceae</taxon>
        <taxon>Wallemia</taxon>
    </lineage>
</organism>
<feature type="region of interest" description="Disordered" evidence="1">
    <location>
        <begin position="190"/>
        <end position="209"/>
    </location>
</feature>
<dbReference type="AlphaFoldDB" id="A0A4T0I763"/>
<evidence type="ECO:0000313" key="2">
    <source>
        <dbReference type="EMBL" id="TIB15664.1"/>
    </source>
</evidence>
<protein>
    <submittedName>
        <fullName evidence="2">Uncharacterized protein</fullName>
    </submittedName>
</protein>
<evidence type="ECO:0000313" key="3">
    <source>
        <dbReference type="Proteomes" id="UP000306954"/>
    </source>
</evidence>
<feature type="region of interest" description="Disordered" evidence="1">
    <location>
        <begin position="301"/>
        <end position="359"/>
    </location>
</feature>
<feature type="compositionally biased region" description="Low complexity" evidence="1">
    <location>
        <begin position="302"/>
        <end position="326"/>
    </location>
</feature>
<accession>A0A4T0I763</accession>
<reference evidence="2 3" key="1">
    <citation type="submission" date="2019-03" db="EMBL/GenBank/DDBJ databases">
        <title>Sequencing 23 genomes of Wallemia ichthyophaga.</title>
        <authorList>
            <person name="Gostincar C."/>
        </authorList>
    </citation>
    <scope>NUCLEOTIDE SEQUENCE [LARGE SCALE GENOMIC DNA]</scope>
    <source>
        <strain evidence="2 3">EXF-8621</strain>
    </source>
</reference>
<proteinExistence type="predicted"/>
<dbReference type="Proteomes" id="UP000306954">
    <property type="component" value="Unassembled WGS sequence"/>
</dbReference>
<dbReference type="EMBL" id="SPOF01000006">
    <property type="protein sequence ID" value="TIB15664.1"/>
    <property type="molecule type" value="Genomic_DNA"/>
</dbReference>
<sequence length="514" mass="56814">MEEILNRISNQSDSILSLKRNPGHSSYPVKAALGDIDILDYLRDGEESEVRLFGGGDDDKANDKNLLTLNPTNHNKLDNEMDIDINTLLDAAIKIINDYKQLPRTINHINNLKVLVEETNTGINKYQRVIQSPLDSNLDTDEFKSDIETPNDSNTEELIKVQSTHVRNLESHLSAIKDRKDFLQSSLNEKKSQFHSHSHNKQPPTPIQLPLRQLKDIQRRNNTPRKPKLATVRREQDLFKSIPKDDDSFNLGGEETLNTSTLLGNTPQMNLVPSTPIPDGAAAANDDILSQMDTPIETKNVPTITNRSTIPTTTKHSTTPTDTPADTTKHEKSNTQTPTHTPKHKSQTSTPAPPPTQQTQHIELTPEVEAAINLIWDGFGEAIRTPSTNGGKPDLAQMLHMLQVTVDSVPAAHVDGSNPSNSPTHSLLSITSSLTKETNSLSPQTAASAALLLKLLITPANRLPMQDAKDHLAHLVNQRGWPAELTTKSIYALVGKRLLQLDRKGASATLRFRI</sequence>
<evidence type="ECO:0000256" key="1">
    <source>
        <dbReference type="SAM" id="MobiDB-lite"/>
    </source>
</evidence>
<gene>
    <name evidence="2" type="ORF">E3P90_00747</name>
</gene>
<name>A0A4T0I763_WALIC</name>
<comment type="caution">
    <text evidence="2">The sequence shown here is derived from an EMBL/GenBank/DDBJ whole genome shotgun (WGS) entry which is preliminary data.</text>
</comment>